<dbReference type="HAMAP" id="MF_00444">
    <property type="entry name" value="ClpP"/>
    <property type="match status" value="1"/>
</dbReference>
<proteinExistence type="inferred from homology"/>
<feature type="active site" description="Nucleophile" evidence="7">
    <location>
        <position position="104"/>
    </location>
</feature>
<accession>A0ABV9FLG4</accession>
<evidence type="ECO:0000256" key="7">
    <source>
        <dbReference type="HAMAP-Rule" id="MF_00444"/>
    </source>
</evidence>
<dbReference type="CDD" id="cd07017">
    <property type="entry name" value="S14_ClpP_2"/>
    <property type="match status" value="1"/>
</dbReference>
<evidence type="ECO:0000256" key="5">
    <source>
        <dbReference type="ARBA" id="ARBA00022825"/>
    </source>
</evidence>
<dbReference type="InterPro" id="IPR033135">
    <property type="entry name" value="ClpP_His_AS"/>
</dbReference>
<dbReference type="RefSeq" id="WP_378415221.1">
    <property type="nucleotide sequence ID" value="NZ_JBHSFO010000002.1"/>
</dbReference>
<comment type="subunit">
    <text evidence="7">Fourteen ClpP subunits assemble into 2 heptameric rings which stack back to back to give a disk-like structure with a central cavity, resembling the structure of eukaryotic proteasomes.</text>
</comment>
<dbReference type="EC" id="3.4.21.92" evidence="7"/>
<evidence type="ECO:0000313" key="11">
    <source>
        <dbReference type="Proteomes" id="UP001595914"/>
    </source>
</evidence>
<dbReference type="InterPro" id="IPR029045">
    <property type="entry name" value="ClpP/crotonase-like_dom_sf"/>
</dbReference>
<dbReference type="GO" id="GO:0006508">
    <property type="term" value="P:proteolysis"/>
    <property type="evidence" value="ECO:0007669"/>
    <property type="project" value="UniProtKB-KW"/>
</dbReference>
<comment type="similarity">
    <text evidence="1 7 9">Belongs to the peptidase S14 family.</text>
</comment>
<evidence type="ECO:0000256" key="1">
    <source>
        <dbReference type="ARBA" id="ARBA00007039"/>
    </source>
</evidence>
<evidence type="ECO:0000313" key="10">
    <source>
        <dbReference type="EMBL" id="MFC4602916.1"/>
    </source>
</evidence>
<dbReference type="EMBL" id="JBHSFO010000002">
    <property type="protein sequence ID" value="MFC4602916.1"/>
    <property type="molecule type" value="Genomic_DNA"/>
</dbReference>
<dbReference type="PROSITE" id="PS00382">
    <property type="entry name" value="CLP_PROTEASE_HIS"/>
    <property type="match status" value="1"/>
</dbReference>
<dbReference type="NCBIfam" id="NF009205">
    <property type="entry name" value="PRK12553.1"/>
    <property type="match status" value="1"/>
</dbReference>
<comment type="catalytic activity">
    <reaction evidence="6 7 8">
        <text>Hydrolysis of proteins to small peptides in the presence of ATP and magnesium. alpha-casein is the usual test substrate. In the absence of ATP, only oligopeptides shorter than five residues are hydrolyzed (such as succinyl-Leu-Tyr-|-NHMec, and Leu-Tyr-Leu-|-Tyr-Trp, in which cleavage of the -Tyr-|-Leu- and -Tyr-|-Trp bonds also occurs).</text>
        <dbReference type="EC" id="3.4.21.92"/>
    </reaction>
</comment>
<keyword evidence="4 7" id="KW-0378">Hydrolase</keyword>
<comment type="caution">
    <text evidence="10">The sequence shown here is derived from an EMBL/GenBank/DDBJ whole genome shotgun (WGS) entry which is preliminary data.</text>
</comment>
<dbReference type="InterPro" id="IPR023562">
    <property type="entry name" value="ClpP/TepA"/>
</dbReference>
<name>A0ABV9FLG4_9NOCA</name>
<dbReference type="Pfam" id="PF00574">
    <property type="entry name" value="CLP_protease"/>
    <property type="match status" value="1"/>
</dbReference>
<evidence type="ECO:0000256" key="8">
    <source>
        <dbReference type="PROSITE-ProRule" id="PRU10086"/>
    </source>
</evidence>
<evidence type="ECO:0000256" key="6">
    <source>
        <dbReference type="ARBA" id="ARBA00034021"/>
    </source>
</evidence>
<organism evidence="10 11">
    <name type="scientific">Rhodococcus kronopolitis</name>
    <dbReference type="NCBI Taxonomy" id="1460226"/>
    <lineage>
        <taxon>Bacteria</taxon>
        <taxon>Bacillati</taxon>
        <taxon>Actinomycetota</taxon>
        <taxon>Actinomycetes</taxon>
        <taxon>Mycobacteriales</taxon>
        <taxon>Nocardiaceae</taxon>
        <taxon>Rhodococcus</taxon>
    </lineage>
</organism>
<dbReference type="Gene3D" id="3.90.226.10">
    <property type="entry name" value="2-enoyl-CoA Hydratase, Chain A, domain 1"/>
    <property type="match status" value="1"/>
</dbReference>
<evidence type="ECO:0000256" key="9">
    <source>
        <dbReference type="RuleBase" id="RU003567"/>
    </source>
</evidence>
<dbReference type="PANTHER" id="PTHR10381">
    <property type="entry name" value="ATP-DEPENDENT CLP PROTEASE PROTEOLYTIC SUBUNIT"/>
    <property type="match status" value="1"/>
</dbReference>
<dbReference type="GO" id="GO:0008233">
    <property type="term" value="F:peptidase activity"/>
    <property type="evidence" value="ECO:0007669"/>
    <property type="project" value="UniProtKB-KW"/>
</dbReference>
<evidence type="ECO:0000256" key="2">
    <source>
        <dbReference type="ARBA" id="ARBA00022490"/>
    </source>
</evidence>
<keyword evidence="11" id="KW-1185">Reference proteome</keyword>
<dbReference type="InterPro" id="IPR001907">
    <property type="entry name" value="ClpP"/>
</dbReference>
<comment type="function">
    <text evidence="7">Cleaves peptides in various proteins in a process that requires ATP hydrolysis. Has a chymotrypsin-like activity. Plays a major role in the degradation of misfolded proteins.</text>
</comment>
<reference evidence="11" key="1">
    <citation type="journal article" date="2019" name="Int. J. Syst. Evol. Microbiol.">
        <title>The Global Catalogue of Microorganisms (GCM) 10K type strain sequencing project: providing services to taxonomists for standard genome sequencing and annotation.</title>
        <authorList>
            <consortium name="The Broad Institute Genomics Platform"/>
            <consortium name="The Broad Institute Genome Sequencing Center for Infectious Disease"/>
            <person name="Wu L."/>
            <person name="Ma J."/>
        </authorList>
    </citation>
    <scope>NUCLEOTIDE SEQUENCE [LARGE SCALE GENOMIC DNA]</scope>
    <source>
        <strain evidence="11">CCUG 54520</strain>
    </source>
</reference>
<dbReference type="PANTHER" id="PTHR10381:SF70">
    <property type="entry name" value="ATP-DEPENDENT CLP PROTEASE PROTEOLYTIC SUBUNIT"/>
    <property type="match status" value="1"/>
</dbReference>
<keyword evidence="2 7" id="KW-0963">Cytoplasm</keyword>
<feature type="active site" evidence="7 8">
    <location>
        <position position="129"/>
    </location>
</feature>
<comment type="subcellular location">
    <subcellularLocation>
        <location evidence="7">Cytoplasm</location>
    </subcellularLocation>
</comment>
<evidence type="ECO:0000256" key="4">
    <source>
        <dbReference type="ARBA" id="ARBA00022801"/>
    </source>
</evidence>
<keyword evidence="5 7" id="KW-0720">Serine protease</keyword>
<keyword evidence="3 7" id="KW-0645">Protease</keyword>
<protein>
    <recommendedName>
        <fullName evidence="7 9">ATP-dependent Clp protease proteolytic subunit</fullName>
        <ecNumber evidence="7">3.4.21.92</ecNumber>
    </recommendedName>
    <alternativeName>
        <fullName evidence="7">Endopeptidase Clp</fullName>
    </alternativeName>
</protein>
<dbReference type="PRINTS" id="PR00127">
    <property type="entry name" value="CLPPROTEASEP"/>
</dbReference>
<sequence length="214" mass="23507">MDSRQRRPDTTECMNEKSPMDYRDQLTDRLFRQRTLLLTGEVNDEMAERVCAELVLLATADADRDVVLYINSPGGSVLAGLAIYDTMKLIPNDVVTVALGFAASMGQVLLASGTHGKRISLAHSRIMMHQPSAGIGGTAMDIAIQADNWEYMKRQSEEILAAETGRPVEEIAADSDRDRWFTPEQARAYGIVDEVVDSFAQIAPFATAGRIGLQ</sequence>
<gene>
    <name evidence="7" type="primary">clpP</name>
    <name evidence="10" type="ORF">ACFO6S_04360</name>
</gene>
<dbReference type="Proteomes" id="UP001595914">
    <property type="component" value="Unassembled WGS sequence"/>
</dbReference>
<dbReference type="SUPFAM" id="SSF52096">
    <property type="entry name" value="ClpP/crotonase"/>
    <property type="match status" value="1"/>
</dbReference>
<evidence type="ECO:0000256" key="3">
    <source>
        <dbReference type="ARBA" id="ARBA00022670"/>
    </source>
</evidence>